<organism evidence="6 7">
    <name type="scientific">Sphingomonas aliaeris</name>
    <dbReference type="NCBI Taxonomy" id="2759526"/>
    <lineage>
        <taxon>Bacteria</taxon>
        <taxon>Pseudomonadati</taxon>
        <taxon>Pseudomonadota</taxon>
        <taxon>Alphaproteobacteria</taxon>
        <taxon>Sphingomonadales</taxon>
        <taxon>Sphingomonadaceae</taxon>
        <taxon>Sphingomonas</taxon>
    </lineage>
</organism>
<feature type="transmembrane region" description="Helical" evidence="3">
    <location>
        <begin position="57"/>
        <end position="76"/>
    </location>
</feature>
<dbReference type="SUPFAM" id="SSF51261">
    <property type="entry name" value="Duplicated hybrid motif"/>
    <property type="match status" value="1"/>
</dbReference>
<feature type="transmembrane region" description="Helical" evidence="3">
    <location>
        <begin position="32"/>
        <end position="50"/>
    </location>
</feature>
<gene>
    <name evidence="6" type="ORF">H5J25_18680</name>
</gene>
<dbReference type="AlphaFoldDB" id="A0A974NYS0"/>
<feature type="compositionally biased region" description="Polar residues" evidence="2">
    <location>
        <begin position="532"/>
        <end position="558"/>
    </location>
</feature>
<evidence type="ECO:0000256" key="3">
    <source>
        <dbReference type="SAM" id="Phobius"/>
    </source>
</evidence>
<keyword evidence="6" id="KW-0614">Plasmid</keyword>
<evidence type="ECO:0000259" key="4">
    <source>
        <dbReference type="Pfam" id="PF01551"/>
    </source>
</evidence>
<dbReference type="RefSeq" id="WP_202096560.1">
    <property type="nucleotide sequence ID" value="NZ_CP061036.1"/>
</dbReference>
<dbReference type="PANTHER" id="PTHR21666">
    <property type="entry name" value="PEPTIDASE-RELATED"/>
    <property type="match status" value="1"/>
</dbReference>
<evidence type="ECO:0000259" key="5">
    <source>
        <dbReference type="Pfam" id="PF07916"/>
    </source>
</evidence>
<keyword evidence="1" id="KW-0732">Signal</keyword>
<dbReference type="GO" id="GO:0004222">
    <property type="term" value="F:metalloendopeptidase activity"/>
    <property type="evidence" value="ECO:0007669"/>
    <property type="project" value="TreeGrafter"/>
</dbReference>
<accession>A0A974NYS0</accession>
<keyword evidence="3" id="KW-0472">Membrane</keyword>
<name>A0A974NYS0_9SPHN</name>
<dbReference type="Gene3D" id="2.70.70.10">
    <property type="entry name" value="Glucose Permease (Domain IIA)"/>
    <property type="match status" value="1"/>
</dbReference>
<dbReference type="InterPro" id="IPR012931">
    <property type="entry name" value="TraG_N_Proteobacteria"/>
</dbReference>
<dbReference type="InterPro" id="IPR016047">
    <property type="entry name" value="M23ase_b-sheet_dom"/>
</dbReference>
<dbReference type="CDD" id="cd12797">
    <property type="entry name" value="M23_peptidase"/>
    <property type="match status" value="1"/>
</dbReference>
<feature type="region of interest" description="Disordered" evidence="2">
    <location>
        <begin position="693"/>
        <end position="715"/>
    </location>
</feature>
<dbReference type="InterPro" id="IPR011055">
    <property type="entry name" value="Dup_hybrid_motif"/>
</dbReference>
<evidence type="ECO:0000256" key="2">
    <source>
        <dbReference type="SAM" id="MobiDB-lite"/>
    </source>
</evidence>
<dbReference type="Proteomes" id="UP000595894">
    <property type="component" value="Plasmid punnamed1"/>
</dbReference>
<feature type="domain" description="M23ase beta-sheet core" evidence="4">
    <location>
        <begin position="985"/>
        <end position="1081"/>
    </location>
</feature>
<evidence type="ECO:0000313" key="7">
    <source>
        <dbReference type="Proteomes" id="UP000595894"/>
    </source>
</evidence>
<keyword evidence="3" id="KW-1133">Transmembrane helix</keyword>
<dbReference type="Pfam" id="PF07916">
    <property type="entry name" value="TraG_N"/>
    <property type="match status" value="1"/>
</dbReference>
<feature type="compositionally biased region" description="Low complexity" evidence="2">
    <location>
        <begin position="559"/>
        <end position="577"/>
    </location>
</feature>
<sequence>MLEVFTIGGGEYVVNVLNAVAAWCGGGGYRSLLQVVMVMGLAYSLAVVAFNLDWRAWLNWFIQSTAIYMMLMVPTVSVKVTDRIDPGLAPAVVDNVPLGLGVMASFTSQIGDWMTRQAETVFVMPNAVALSNNGMIYGARLMEKARTFQITDSVFRANLDEQLKQCTFYDVLLGFKSMDDLTRSTNVWAAIGPGSPARSQRWIASTGAGTTETTIIPCNEAYGRLDATFNAQIEKDLLPFARGAYPKLVDSVAAQKLKDDLPIVAAHMHGSSTDVYAYLKQTSTIDSFLAARESFSDAGWDAYASQRADAQAKNTYTSIAQQAMTWVPLLGIVLTVVFYAMFPVLFPLFLFPRTGVATLRGYAVGFFYLASWGPLYVILHMFVMSRAASAYHAIAPNGPTLLIADGIDSVNIDISTLAGFLMMSVPFLAAGMAKGAMAIAGQATSMLMPAQNAAEQAATERTTGNYSYGNTSFQNLTSNMVQANKWDDQPKHVSGFGVGSFMNADGGVTTSFAGGSNAYDTRQGISSLAFTPSRSSGFDQQMSQALSEGQSHTKQVRNAASQSWQATASTATDLLSAAEHRRGSSTETGSGFNNSISKMTEASRSLSSGLSSRFGLSDSDSQQIARASQITGTADAGLELAGKLWRVQGKAGIGGRLATTSTDTTQGTLSAEQAYSDLRDYLNREVNSTQARNARDEFMRQTSTSGDSQVSSLSEKLGVSVNDSLSASLEASRAEEAYQRVSHDVREASSRGWTLNSNETQEFVVFANERLLEDPTLAQAGWHPSMVMPRTREQAQARDILLQEFMDQRVNDVRQELGIQVPEHLDNTLTGPSITTGAGVRAWGDRSADGVRARGPNVSVRDSSRDPGLADDVSEAILGGSARITNGALGLGNEVDDANKTGGQVRTHVDDRNSSSLLTTMPVVGPVVDRIGDAGAWIGDKLGLGGGQSHVAELPRGERATLPVSGQIRSGMGGRVDPLTGQHGRHNGIDIAAAAGSEIRSPASGTVLRNDFQENGAGNYVVLGHSDGSESKYFHMQHRSELAVGSSVSAGDVLGHVGSTGRSTGPHLHYELWKGGVPVDPKRHQLRD</sequence>
<feature type="region of interest" description="Disordered" evidence="2">
    <location>
        <begin position="532"/>
        <end position="596"/>
    </location>
</feature>
<feature type="transmembrane region" description="Helical" evidence="3">
    <location>
        <begin position="326"/>
        <end position="350"/>
    </location>
</feature>
<dbReference type="Pfam" id="PF01551">
    <property type="entry name" value="Peptidase_M23"/>
    <property type="match status" value="1"/>
</dbReference>
<feature type="compositionally biased region" description="Polar residues" evidence="2">
    <location>
        <begin position="585"/>
        <end position="596"/>
    </location>
</feature>
<feature type="transmembrane region" description="Helical" evidence="3">
    <location>
        <begin position="362"/>
        <end position="383"/>
    </location>
</feature>
<feature type="region of interest" description="Disordered" evidence="2">
    <location>
        <begin position="845"/>
        <end position="868"/>
    </location>
</feature>
<dbReference type="EMBL" id="CP061036">
    <property type="protein sequence ID" value="QQV79278.1"/>
    <property type="molecule type" value="Genomic_DNA"/>
</dbReference>
<feature type="compositionally biased region" description="Polar residues" evidence="2">
    <location>
        <begin position="700"/>
        <end position="714"/>
    </location>
</feature>
<keyword evidence="3" id="KW-0812">Transmembrane</keyword>
<dbReference type="PANTHER" id="PTHR21666:SF289">
    <property type="entry name" value="L-ALA--D-GLU ENDOPEPTIDASE"/>
    <property type="match status" value="1"/>
</dbReference>
<keyword evidence="7" id="KW-1185">Reference proteome</keyword>
<reference evidence="7" key="1">
    <citation type="submission" date="2020-09" db="EMBL/GenBank/DDBJ databases">
        <title>Sphingomonas sp., a new species isolated from pork steak.</title>
        <authorList>
            <person name="Heidler von Heilborn D."/>
        </authorList>
    </citation>
    <scope>NUCLEOTIDE SEQUENCE [LARGE SCALE GENOMIC DNA]</scope>
    <source>
        <plasmid evidence="7">punnamed1</plasmid>
    </source>
</reference>
<evidence type="ECO:0000313" key="6">
    <source>
        <dbReference type="EMBL" id="QQV79278.1"/>
    </source>
</evidence>
<dbReference type="InterPro" id="IPR050570">
    <property type="entry name" value="Cell_wall_metabolism_enzyme"/>
</dbReference>
<geneLocation type="plasmid" evidence="6 7">
    <name>punnamed1</name>
</geneLocation>
<feature type="domain" description="TraG N-terminal Proteobacteria" evidence="5">
    <location>
        <begin position="3"/>
        <end position="455"/>
    </location>
</feature>
<evidence type="ECO:0000256" key="1">
    <source>
        <dbReference type="ARBA" id="ARBA00022729"/>
    </source>
</evidence>
<proteinExistence type="predicted"/>
<dbReference type="KEGG" id="sari:H5J25_18680"/>
<protein>
    <submittedName>
        <fullName evidence="6">Conjugal transfer protein TraG N-terminal domain-containing protein</fullName>
    </submittedName>
</protein>